<feature type="region of interest" description="Disordered" evidence="1">
    <location>
        <begin position="60"/>
        <end position="88"/>
    </location>
</feature>
<feature type="compositionally biased region" description="Basic residues" evidence="1">
    <location>
        <begin position="138"/>
        <end position="151"/>
    </location>
</feature>
<name>A0A7J5YW88_DISMA</name>
<feature type="domain" description="WKF" evidence="2">
    <location>
        <begin position="216"/>
        <end position="275"/>
    </location>
</feature>
<accession>A0A7J5YW88</accession>
<feature type="region of interest" description="Disordered" evidence="1">
    <location>
        <begin position="132"/>
        <end position="209"/>
    </location>
</feature>
<keyword evidence="4" id="KW-1185">Reference proteome</keyword>
<gene>
    <name evidence="3" type="ORF">F7725_014141</name>
</gene>
<comment type="caution">
    <text evidence="3">The sequence shown here is derived from an EMBL/GenBank/DDBJ whole genome shotgun (WGS) entry which is preliminary data.</text>
</comment>
<dbReference type="Pfam" id="PF10180">
    <property type="entry name" value="WKF"/>
    <property type="match status" value="1"/>
</dbReference>
<feature type="compositionally biased region" description="Acidic residues" evidence="1">
    <location>
        <begin position="159"/>
        <end position="168"/>
    </location>
</feature>
<evidence type="ECO:0000313" key="4">
    <source>
        <dbReference type="Proteomes" id="UP000518266"/>
    </source>
</evidence>
<dbReference type="InterPro" id="IPR019327">
    <property type="entry name" value="WKF"/>
</dbReference>
<organism evidence="3 4">
    <name type="scientific">Dissostichus mawsoni</name>
    <name type="common">Antarctic cod</name>
    <dbReference type="NCBI Taxonomy" id="36200"/>
    <lineage>
        <taxon>Eukaryota</taxon>
        <taxon>Metazoa</taxon>
        <taxon>Chordata</taxon>
        <taxon>Craniata</taxon>
        <taxon>Vertebrata</taxon>
        <taxon>Euteleostomi</taxon>
        <taxon>Actinopterygii</taxon>
        <taxon>Neopterygii</taxon>
        <taxon>Teleostei</taxon>
        <taxon>Neoteleostei</taxon>
        <taxon>Acanthomorphata</taxon>
        <taxon>Eupercaria</taxon>
        <taxon>Perciformes</taxon>
        <taxon>Notothenioidei</taxon>
        <taxon>Nototheniidae</taxon>
        <taxon>Dissostichus</taxon>
    </lineage>
</organism>
<feature type="compositionally biased region" description="Basic and acidic residues" evidence="1">
    <location>
        <begin position="184"/>
        <end position="199"/>
    </location>
</feature>
<dbReference type="EMBL" id="JAAKFY010000008">
    <property type="protein sequence ID" value="KAF3853453.1"/>
    <property type="molecule type" value="Genomic_DNA"/>
</dbReference>
<evidence type="ECO:0000313" key="3">
    <source>
        <dbReference type="EMBL" id="KAF3853453.1"/>
    </source>
</evidence>
<dbReference type="PANTHER" id="PTHR22306:SF2">
    <property type="entry name" value="CHROMOSOME 7 OPEN READING FRAME 50"/>
    <property type="match status" value="1"/>
</dbReference>
<dbReference type="AlphaFoldDB" id="A0A7J5YW88"/>
<dbReference type="OrthoDB" id="10261563at2759"/>
<reference evidence="3 4" key="1">
    <citation type="submission" date="2020-03" db="EMBL/GenBank/DDBJ databases">
        <title>Dissostichus mawsoni Genome sequencing and assembly.</title>
        <authorList>
            <person name="Park H."/>
        </authorList>
    </citation>
    <scope>NUCLEOTIDE SEQUENCE [LARGE SCALE GENOMIC DNA]</scope>
    <source>
        <strain evidence="3">DM0001</strain>
        <tissue evidence="3">Muscle</tissue>
    </source>
</reference>
<feature type="compositionally biased region" description="Polar residues" evidence="1">
    <location>
        <begin position="1"/>
        <end position="23"/>
    </location>
</feature>
<evidence type="ECO:0000256" key="1">
    <source>
        <dbReference type="SAM" id="MobiDB-lite"/>
    </source>
</evidence>
<sequence>MLVQRSVQLQTRVSQNGPQQQAGEHQADGQDLLPGAVLVVPQRASDFPSSKNIYIMAKDKTSPSKRKKLNSDVSEVHEEEIMDTKVKKKKKKMEVEIVSITADDTKLKKEKKHKKKQKTEQIEEAPVQVVIITAEDKKHKKEKKLKRKNRPNKIPDPPNELEGEEDLSPEQKRVMERKMKKVMKKEEKKRIKAEGETVPKTEAASGPTGPQQALVYLTCWSENRAEWKFQKIRQTWLLQHMFNSDEVPDEKFSVLLEYLEGLQGAAKDTTVKKALALVEESGQAPEDKDVQQRAHRAREVIQLLS</sequence>
<evidence type="ECO:0000259" key="2">
    <source>
        <dbReference type="Pfam" id="PF10180"/>
    </source>
</evidence>
<proteinExistence type="predicted"/>
<dbReference type="Proteomes" id="UP000518266">
    <property type="component" value="Unassembled WGS sequence"/>
</dbReference>
<feature type="region of interest" description="Disordered" evidence="1">
    <location>
        <begin position="1"/>
        <end position="29"/>
    </location>
</feature>
<dbReference type="PANTHER" id="PTHR22306">
    <property type="entry name" value="CHROMOSOME 7 OPEN READING FRAME 50"/>
    <property type="match status" value="1"/>
</dbReference>
<protein>
    <recommendedName>
        <fullName evidence="2">WKF domain-containing protein</fullName>
    </recommendedName>
</protein>